<dbReference type="InterPro" id="IPR011008">
    <property type="entry name" value="Dimeric_a/b-barrel"/>
</dbReference>
<dbReference type="PANTHER" id="PTHR33336">
    <property type="entry name" value="QUINOL MONOOXYGENASE YGIN-RELATED"/>
    <property type="match status" value="1"/>
</dbReference>
<feature type="domain" description="ABM" evidence="1">
    <location>
        <begin position="3"/>
        <end position="89"/>
    </location>
</feature>
<dbReference type="RefSeq" id="WP_227907701.1">
    <property type="nucleotide sequence ID" value="NZ_CP095461.1"/>
</dbReference>
<organism evidence="2 3">
    <name type="scientific">Arthrobacter gengyunqii</name>
    <dbReference type="NCBI Taxonomy" id="2886940"/>
    <lineage>
        <taxon>Bacteria</taxon>
        <taxon>Bacillati</taxon>
        <taxon>Actinomycetota</taxon>
        <taxon>Actinomycetes</taxon>
        <taxon>Micrococcales</taxon>
        <taxon>Micrococcaceae</taxon>
        <taxon>Arthrobacter</taxon>
    </lineage>
</organism>
<dbReference type="GO" id="GO:0004497">
    <property type="term" value="F:monooxygenase activity"/>
    <property type="evidence" value="ECO:0007669"/>
    <property type="project" value="UniProtKB-KW"/>
</dbReference>
<dbReference type="PROSITE" id="PS51725">
    <property type="entry name" value="ABM"/>
    <property type="match status" value="1"/>
</dbReference>
<gene>
    <name evidence="2" type="ORF">LJ751_07640</name>
</gene>
<dbReference type="SUPFAM" id="SSF54909">
    <property type="entry name" value="Dimeric alpha+beta barrel"/>
    <property type="match status" value="1"/>
</dbReference>
<dbReference type="Gene3D" id="3.30.70.100">
    <property type="match status" value="1"/>
</dbReference>
<dbReference type="PANTHER" id="PTHR33336:SF3">
    <property type="entry name" value="ABM DOMAIN-CONTAINING PROTEIN"/>
    <property type="match status" value="1"/>
</dbReference>
<dbReference type="EMBL" id="JAJFZP010000006">
    <property type="protein sequence ID" value="MCC3269234.1"/>
    <property type="molecule type" value="Genomic_DNA"/>
</dbReference>
<keyword evidence="2" id="KW-0503">Monooxygenase</keyword>
<accession>A0A9X1S7M2</accession>
<evidence type="ECO:0000259" key="1">
    <source>
        <dbReference type="PROSITE" id="PS51725"/>
    </source>
</evidence>
<reference evidence="2" key="1">
    <citation type="submission" date="2021-10" db="EMBL/GenBank/DDBJ databases">
        <title>Novel species in genus Arthrobacter.</title>
        <authorList>
            <person name="Liu Y."/>
        </authorList>
    </citation>
    <scope>NUCLEOTIDE SEQUENCE</scope>
    <source>
        <strain evidence="2">Zg-Y809</strain>
    </source>
</reference>
<dbReference type="Pfam" id="PF03992">
    <property type="entry name" value="ABM"/>
    <property type="match status" value="1"/>
</dbReference>
<proteinExistence type="predicted"/>
<dbReference type="InterPro" id="IPR050744">
    <property type="entry name" value="AI-2_Isomerase_LsrG"/>
</dbReference>
<sequence>MSLVVVATMFPKPEFRDEVIVTLEDVIARVHAEDAGCEVYSLNEGRDRLVMIEKWASQEDLQAHSVSPAFMALTAALEGKMATDMDVQILQPHPAGTPGQGQV</sequence>
<keyword evidence="2" id="KW-0560">Oxidoreductase</keyword>
<dbReference type="Proteomes" id="UP001139264">
    <property type="component" value="Unassembled WGS sequence"/>
</dbReference>
<evidence type="ECO:0000313" key="3">
    <source>
        <dbReference type="Proteomes" id="UP001139264"/>
    </source>
</evidence>
<dbReference type="InterPro" id="IPR007138">
    <property type="entry name" value="ABM_dom"/>
</dbReference>
<protein>
    <submittedName>
        <fullName evidence="2">Antibiotic biosynthesis monooxygenase</fullName>
    </submittedName>
</protein>
<evidence type="ECO:0000313" key="2">
    <source>
        <dbReference type="EMBL" id="MCC3269234.1"/>
    </source>
</evidence>
<dbReference type="GO" id="GO:0005829">
    <property type="term" value="C:cytosol"/>
    <property type="evidence" value="ECO:0007669"/>
    <property type="project" value="TreeGrafter"/>
</dbReference>
<comment type="caution">
    <text evidence="2">The sequence shown here is derived from an EMBL/GenBank/DDBJ whole genome shotgun (WGS) entry which is preliminary data.</text>
</comment>
<dbReference type="AlphaFoldDB" id="A0A9X1S7M2"/>
<name>A0A9X1S7M2_9MICC</name>